<feature type="compositionally biased region" description="Polar residues" evidence="1">
    <location>
        <begin position="335"/>
        <end position="356"/>
    </location>
</feature>
<accession>A0A7R8AGI4</accession>
<feature type="transmembrane region" description="Helical" evidence="2">
    <location>
        <begin position="148"/>
        <end position="170"/>
    </location>
</feature>
<keyword evidence="2" id="KW-0812">Transmembrane</keyword>
<dbReference type="OrthoDB" id="4497412at2759"/>
<feature type="compositionally biased region" description="Polar residues" evidence="1">
    <location>
        <begin position="202"/>
        <end position="223"/>
    </location>
</feature>
<dbReference type="Proteomes" id="UP000654913">
    <property type="component" value="Chromosome 1"/>
</dbReference>
<keyword evidence="4" id="KW-1185">Reference proteome</keyword>
<dbReference type="EMBL" id="AP024443">
    <property type="protein sequence ID" value="BCS18026.1"/>
    <property type="molecule type" value="Genomic_DNA"/>
</dbReference>
<dbReference type="AlphaFoldDB" id="A0A7R8AGI4"/>
<sequence length="365" mass="38605">MSTNPSIVFHQGLRCTKVLRQPRATDSSGTPAETGTPSTTDEPKETPTDDTTSQQTYHNQHTPSEDTTSTTTGVTTTTTTSDLETESSLPSQTTSQNPGLHPAGLYSSVPHTTFATETPTTSQSTPSSEPIGFVSDDDPTSTPPYAKIFGALFGVLGFIALVAILILFFLRRRSRQKSAGIEDDRASANSRTGLRRDFRSQMSYLSGPSPTPSAILNPGTTQYAHDEQRRIPSRDSNYSDPFSDTAGDHGGPNSAAIPIIIQGSTAIPNKNESLTQPAKSYAANRDSVHSGTSLGSTLVLPGRSSLGSDFPSSPSLPRSPGNDPTSSHPRPIARTVNTRSGSLDLDNAQNAVSRRSSGAMPSVLL</sequence>
<feature type="compositionally biased region" description="Low complexity" evidence="1">
    <location>
        <begin position="304"/>
        <end position="316"/>
    </location>
</feature>
<feature type="region of interest" description="Disordered" evidence="1">
    <location>
        <begin position="277"/>
        <end position="365"/>
    </location>
</feature>
<protein>
    <submittedName>
        <fullName evidence="3">Uncharacterized protein</fullName>
    </submittedName>
</protein>
<dbReference type="KEGG" id="apuu:APUU_10854A"/>
<organism evidence="3 4">
    <name type="scientific">Aspergillus puulaauensis</name>
    <dbReference type="NCBI Taxonomy" id="1220207"/>
    <lineage>
        <taxon>Eukaryota</taxon>
        <taxon>Fungi</taxon>
        <taxon>Dikarya</taxon>
        <taxon>Ascomycota</taxon>
        <taxon>Pezizomycotina</taxon>
        <taxon>Eurotiomycetes</taxon>
        <taxon>Eurotiomycetidae</taxon>
        <taxon>Eurotiales</taxon>
        <taxon>Aspergillaceae</taxon>
        <taxon>Aspergillus</taxon>
    </lineage>
</organism>
<feature type="compositionally biased region" description="Low complexity" evidence="1">
    <location>
        <begin position="110"/>
        <end position="130"/>
    </location>
</feature>
<feature type="region of interest" description="Disordered" evidence="1">
    <location>
        <begin position="1"/>
        <end position="138"/>
    </location>
</feature>
<reference evidence="3" key="1">
    <citation type="submission" date="2021-01" db="EMBL/GenBank/DDBJ databases">
        <authorList>
            <consortium name="Aspergillus puulaauensis MK2 genome sequencing consortium"/>
            <person name="Kazuki M."/>
            <person name="Futagami T."/>
        </authorList>
    </citation>
    <scope>NUCLEOTIDE SEQUENCE</scope>
    <source>
        <strain evidence="3">MK2</strain>
    </source>
</reference>
<evidence type="ECO:0000256" key="2">
    <source>
        <dbReference type="SAM" id="Phobius"/>
    </source>
</evidence>
<feature type="compositionally biased region" description="Low complexity" evidence="1">
    <location>
        <begin position="65"/>
        <end position="91"/>
    </location>
</feature>
<dbReference type="CDD" id="cd12087">
    <property type="entry name" value="TM_EGFR-like"/>
    <property type="match status" value="1"/>
</dbReference>
<name>A0A7R8AGI4_9EURO</name>
<dbReference type="GeneID" id="64968031"/>
<keyword evidence="2" id="KW-1133">Transmembrane helix</keyword>
<evidence type="ECO:0000256" key="1">
    <source>
        <dbReference type="SAM" id="MobiDB-lite"/>
    </source>
</evidence>
<feature type="compositionally biased region" description="Basic and acidic residues" evidence="1">
    <location>
        <begin position="224"/>
        <end position="233"/>
    </location>
</feature>
<feature type="compositionally biased region" description="Polar residues" evidence="1">
    <location>
        <begin position="24"/>
        <end position="35"/>
    </location>
</feature>
<evidence type="ECO:0000313" key="3">
    <source>
        <dbReference type="EMBL" id="BCS18026.1"/>
    </source>
</evidence>
<feature type="region of interest" description="Disordered" evidence="1">
    <location>
        <begin position="202"/>
        <end position="256"/>
    </location>
</feature>
<keyword evidence="2" id="KW-0472">Membrane</keyword>
<evidence type="ECO:0000313" key="4">
    <source>
        <dbReference type="Proteomes" id="UP000654913"/>
    </source>
</evidence>
<feature type="region of interest" description="Disordered" evidence="1">
    <location>
        <begin position="178"/>
        <end position="197"/>
    </location>
</feature>
<gene>
    <name evidence="3" type="ORF">APUU_10854A</name>
</gene>
<proteinExistence type="predicted"/>
<dbReference type="RefSeq" id="XP_041550220.1">
    <property type="nucleotide sequence ID" value="XM_041705418.1"/>
</dbReference>
<reference evidence="3" key="2">
    <citation type="submission" date="2021-02" db="EMBL/GenBank/DDBJ databases">
        <title>Aspergillus puulaauensis MK2 genome sequence.</title>
        <authorList>
            <person name="Futagami T."/>
            <person name="Mori K."/>
            <person name="Kadooka C."/>
            <person name="Tanaka T."/>
        </authorList>
    </citation>
    <scope>NUCLEOTIDE SEQUENCE</scope>
    <source>
        <strain evidence="3">MK2</strain>
    </source>
</reference>